<sequence length="135" mass="15558">MERLIGELLGYCLQNPSVGGMAIWGTFVTVVIWAPYFLPQRLAGFAWHLFGYGMFGIFAERLIRLTTAPQPYLPLLEVTALGLTATFVWLETIKRKKEKAERKSPLLQDQYRDWMNAVRLALWATLILMPVVRWV</sequence>
<reference evidence="2 3" key="1">
    <citation type="submission" date="2022-08" db="EMBL/GenBank/DDBJ databases">
        <title>Bacterial and archaeal communities from various locations to study Microbial Dark Matter (Phase II).</title>
        <authorList>
            <person name="Stepanauskas R."/>
        </authorList>
    </citation>
    <scope>NUCLEOTIDE SEQUENCE [LARGE SCALE GENOMIC DNA]</scope>
    <source>
        <strain evidence="2 3">PD1</strain>
    </source>
</reference>
<dbReference type="EMBL" id="JANUCP010000003">
    <property type="protein sequence ID" value="MCS3919407.1"/>
    <property type="molecule type" value="Genomic_DNA"/>
</dbReference>
<feature type="transmembrane region" description="Helical" evidence="1">
    <location>
        <begin position="75"/>
        <end position="93"/>
    </location>
</feature>
<gene>
    <name evidence="2" type="ORF">M2350_001820</name>
</gene>
<name>A0ABT2ENB3_9BACT</name>
<proteinExistence type="predicted"/>
<protein>
    <submittedName>
        <fullName evidence="2">Uncharacterized protein</fullName>
    </submittedName>
</protein>
<evidence type="ECO:0000313" key="2">
    <source>
        <dbReference type="EMBL" id="MCS3919407.1"/>
    </source>
</evidence>
<comment type="caution">
    <text evidence="2">The sequence shown here is derived from an EMBL/GenBank/DDBJ whole genome shotgun (WGS) entry which is preliminary data.</text>
</comment>
<feature type="transmembrane region" description="Helical" evidence="1">
    <location>
        <begin position="20"/>
        <end position="38"/>
    </location>
</feature>
<keyword evidence="1" id="KW-0472">Membrane</keyword>
<feature type="transmembrane region" description="Helical" evidence="1">
    <location>
        <begin position="45"/>
        <end position="63"/>
    </location>
</feature>
<evidence type="ECO:0000256" key="1">
    <source>
        <dbReference type="SAM" id="Phobius"/>
    </source>
</evidence>
<dbReference type="RefSeq" id="WP_259095800.1">
    <property type="nucleotide sequence ID" value="NZ_CP130454.1"/>
</dbReference>
<keyword evidence="1" id="KW-0812">Transmembrane</keyword>
<organism evidence="2 3">
    <name type="scientific">Candidatus Fervidibacter sacchari</name>
    <dbReference type="NCBI Taxonomy" id="1448929"/>
    <lineage>
        <taxon>Bacteria</taxon>
        <taxon>Candidatus Fervidibacterota</taxon>
        <taxon>Candidatus Fervidibacter</taxon>
    </lineage>
</organism>
<evidence type="ECO:0000313" key="3">
    <source>
        <dbReference type="Proteomes" id="UP001204798"/>
    </source>
</evidence>
<keyword evidence="1" id="KW-1133">Transmembrane helix</keyword>
<accession>A0ABT2ENB3</accession>
<keyword evidence="3" id="KW-1185">Reference proteome</keyword>
<dbReference type="Proteomes" id="UP001204798">
    <property type="component" value="Unassembled WGS sequence"/>
</dbReference>